<feature type="transmembrane region" description="Helical" evidence="1">
    <location>
        <begin position="84"/>
        <end position="107"/>
    </location>
</feature>
<reference evidence="3 4" key="1">
    <citation type="submission" date="2017-12" db="EMBL/GenBank/DDBJ databases">
        <title>Complete genome sequence of Herbivorax saccincola GGR1, a novel Cellulosome-producing hydrolytic bacterium in a thermophilic biogas plant, established by Illumina and Nanopore MinION sequencing.</title>
        <authorList>
            <person name="Pechtl A."/>
            <person name="Ruckert C."/>
            <person name="Koeck D.E."/>
            <person name="Maus I."/>
            <person name="Winkler A."/>
            <person name="Kalinowski J."/>
            <person name="Puhler A."/>
            <person name="Schwarz W.W."/>
            <person name="Zverlov V.V."/>
            <person name="Schluter A."/>
            <person name="Liebl W."/>
        </authorList>
    </citation>
    <scope>NUCLEOTIDE SEQUENCE [LARGE SCALE GENOMIC DNA]</scope>
    <source>
        <strain evidence="4">SR1</strain>
    </source>
</reference>
<dbReference type="PANTHER" id="PTHR36435">
    <property type="entry name" value="SLR1288 PROTEIN"/>
    <property type="match status" value="1"/>
</dbReference>
<proteinExistence type="predicted"/>
<dbReference type="EMBL" id="CP025197">
    <property type="protein sequence ID" value="AUG56036.1"/>
    <property type="molecule type" value="Genomic_DNA"/>
</dbReference>
<dbReference type="Proteomes" id="UP000233534">
    <property type="component" value="Chromosome"/>
</dbReference>
<gene>
    <name evidence="3" type="ORF">HVS_00230</name>
</gene>
<dbReference type="AlphaFoldDB" id="A0A2K9E3K4"/>
<feature type="transmembrane region" description="Helical" evidence="1">
    <location>
        <begin position="254"/>
        <end position="280"/>
    </location>
</feature>
<evidence type="ECO:0000313" key="4">
    <source>
        <dbReference type="Proteomes" id="UP000233534"/>
    </source>
</evidence>
<protein>
    <submittedName>
        <fullName evidence="3">CAAX amino terminal protease self-immunity</fullName>
    </submittedName>
</protein>
<keyword evidence="3" id="KW-0645">Protease</keyword>
<name>A0A2K9E3K4_9FIRM</name>
<feature type="transmembrane region" description="Helical" evidence="1">
    <location>
        <begin position="182"/>
        <end position="198"/>
    </location>
</feature>
<dbReference type="KEGG" id="hsc:HVS_00230"/>
<dbReference type="InterPro" id="IPR003675">
    <property type="entry name" value="Rce1/LyrA-like_dom"/>
</dbReference>
<sequence length="326" mass="36727">MGKRYYARESESLKLIHVGTLYSICVILFLLANKLFINLNFYVANLTIQFAFILLPAALFLVLFKFDVKKILRLNKIKFKTLIIIFFLMVSSMPLAGVFNLLNQYLVKVIFGEVELLDIPIENTLPGVMLGFFLVGIAAGICEEVLFRGIIQRGFERYGVKKAIIITALLFGLMHFDFQRLFGTFLLGALIGFIAYRTNSLYSGIFAHFVNNSVALLTKLYYQKLNEFSMDVEIGANALPQLENIPVGDSVVTVVAFIIGFLIALAFFAGFFILFMVLFIKNTSKTEVDVIEEKEPVMLKDILVFVPGLLVVVYVYIEQGARLIGL</sequence>
<feature type="transmembrane region" description="Helical" evidence="1">
    <location>
        <begin position="301"/>
        <end position="317"/>
    </location>
</feature>
<dbReference type="GO" id="GO:0080120">
    <property type="term" value="P:CAAX-box protein maturation"/>
    <property type="evidence" value="ECO:0007669"/>
    <property type="project" value="UniProtKB-ARBA"/>
</dbReference>
<feature type="transmembrane region" description="Helical" evidence="1">
    <location>
        <begin position="12"/>
        <end position="31"/>
    </location>
</feature>
<keyword evidence="4" id="KW-1185">Reference proteome</keyword>
<keyword evidence="3" id="KW-0378">Hydrolase</keyword>
<keyword evidence="1" id="KW-1133">Transmembrane helix</keyword>
<keyword evidence="1" id="KW-0812">Transmembrane</keyword>
<feature type="transmembrane region" description="Helical" evidence="1">
    <location>
        <begin position="159"/>
        <end position="176"/>
    </location>
</feature>
<feature type="transmembrane region" description="Helical" evidence="1">
    <location>
        <begin position="127"/>
        <end position="147"/>
    </location>
</feature>
<dbReference type="RefSeq" id="WP_159063321.1">
    <property type="nucleotide sequence ID" value="NZ_CP025197.1"/>
</dbReference>
<feature type="transmembrane region" description="Helical" evidence="1">
    <location>
        <begin position="43"/>
        <end position="64"/>
    </location>
</feature>
<evidence type="ECO:0000313" key="3">
    <source>
        <dbReference type="EMBL" id="AUG56036.1"/>
    </source>
</evidence>
<dbReference type="InterPro" id="IPR052710">
    <property type="entry name" value="CAAX_protease"/>
</dbReference>
<keyword evidence="1" id="KW-0472">Membrane</keyword>
<feature type="domain" description="CAAX prenyl protease 2/Lysostaphin resistance protein A-like" evidence="2">
    <location>
        <begin position="128"/>
        <end position="213"/>
    </location>
</feature>
<dbReference type="GO" id="GO:0006508">
    <property type="term" value="P:proteolysis"/>
    <property type="evidence" value="ECO:0007669"/>
    <property type="project" value="UniProtKB-KW"/>
</dbReference>
<organism evidence="3 4">
    <name type="scientific">Acetivibrio saccincola</name>
    <dbReference type="NCBI Taxonomy" id="1677857"/>
    <lineage>
        <taxon>Bacteria</taxon>
        <taxon>Bacillati</taxon>
        <taxon>Bacillota</taxon>
        <taxon>Clostridia</taxon>
        <taxon>Eubacteriales</taxon>
        <taxon>Oscillospiraceae</taxon>
        <taxon>Acetivibrio</taxon>
    </lineage>
</organism>
<evidence type="ECO:0000256" key="1">
    <source>
        <dbReference type="SAM" id="Phobius"/>
    </source>
</evidence>
<accession>A0A2K9E3K4</accession>
<dbReference type="Pfam" id="PF02517">
    <property type="entry name" value="Rce1-like"/>
    <property type="match status" value="1"/>
</dbReference>
<dbReference type="PANTHER" id="PTHR36435:SF1">
    <property type="entry name" value="CAAX AMINO TERMINAL PROTEASE FAMILY PROTEIN"/>
    <property type="match status" value="1"/>
</dbReference>
<dbReference type="GO" id="GO:0004175">
    <property type="term" value="F:endopeptidase activity"/>
    <property type="evidence" value="ECO:0007669"/>
    <property type="project" value="UniProtKB-ARBA"/>
</dbReference>
<evidence type="ECO:0000259" key="2">
    <source>
        <dbReference type="Pfam" id="PF02517"/>
    </source>
</evidence>